<accession>A0A0C2YAU7</accession>
<keyword evidence="3" id="KW-1185">Reference proteome</keyword>
<dbReference type="Proteomes" id="UP000053424">
    <property type="component" value="Unassembled WGS sequence"/>
</dbReference>
<protein>
    <submittedName>
        <fullName evidence="2">Uncharacterized protein</fullName>
    </submittedName>
</protein>
<feature type="region of interest" description="Disordered" evidence="1">
    <location>
        <begin position="40"/>
        <end position="63"/>
    </location>
</feature>
<name>A0A0C2YAU7_HEBCY</name>
<proteinExistence type="predicted"/>
<reference evidence="2 3" key="1">
    <citation type="submission" date="2014-04" db="EMBL/GenBank/DDBJ databases">
        <authorList>
            <consortium name="DOE Joint Genome Institute"/>
            <person name="Kuo A."/>
            <person name="Gay G."/>
            <person name="Dore J."/>
            <person name="Kohler A."/>
            <person name="Nagy L.G."/>
            <person name="Floudas D."/>
            <person name="Copeland A."/>
            <person name="Barry K.W."/>
            <person name="Cichocki N."/>
            <person name="Veneault-Fourrey C."/>
            <person name="LaButti K."/>
            <person name="Lindquist E.A."/>
            <person name="Lipzen A."/>
            <person name="Lundell T."/>
            <person name="Morin E."/>
            <person name="Murat C."/>
            <person name="Sun H."/>
            <person name="Tunlid A."/>
            <person name="Henrissat B."/>
            <person name="Grigoriev I.V."/>
            <person name="Hibbett D.S."/>
            <person name="Martin F."/>
            <person name="Nordberg H.P."/>
            <person name="Cantor M.N."/>
            <person name="Hua S.X."/>
        </authorList>
    </citation>
    <scope>NUCLEOTIDE SEQUENCE [LARGE SCALE GENOMIC DNA]</scope>
    <source>
        <strain evidence="3">h7</strain>
    </source>
</reference>
<reference evidence="3" key="2">
    <citation type="submission" date="2015-01" db="EMBL/GenBank/DDBJ databases">
        <title>Evolutionary Origins and Diversification of the Mycorrhizal Mutualists.</title>
        <authorList>
            <consortium name="DOE Joint Genome Institute"/>
            <consortium name="Mycorrhizal Genomics Consortium"/>
            <person name="Kohler A."/>
            <person name="Kuo A."/>
            <person name="Nagy L.G."/>
            <person name="Floudas D."/>
            <person name="Copeland A."/>
            <person name="Barry K.W."/>
            <person name="Cichocki N."/>
            <person name="Veneault-Fourrey C."/>
            <person name="LaButti K."/>
            <person name="Lindquist E.A."/>
            <person name="Lipzen A."/>
            <person name="Lundell T."/>
            <person name="Morin E."/>
            <person name="Murat C."/>
            <person name="Riley R."/>
            <person name="Ohm R."/>
            <person name="Sun H."/>
            <person name="Tunlid A."/>
            <person name="Henrissat B."/>
            <person name="Grigoriev I.V."/>
            <person name="Hibbett D.S."/>
            <person name="Martin F."/>
        </authorList>
    </citation>
    <scope>NUCLEOTIDE SEQUENCE [LARGE SCALE GENOMIC DNA]</scope>
    <source>
        <strain evidence="3">h7</strain>
    </source>
</reference>
<evidence type="ECO:0000256" key="1">
    <source>
        <dbReference type="SAM" id="MobiDB-lite"/>
    </source>
</evidence>
<evidence type="ECO:0000313" key="3">
    <source>
        <dbReference type="Proteomes" id="UP000053424"/>
    </source>
</evidence>
<gene>
    <name evidence="2" type="ORF">M413DRAFT_447897</name>
</gene>
<dbReference type="HOGENOM" id="CLU_2886030_0_0_1"/>
<organism evidence="2 3">
    <name type="scientific">Hebeloma cylindrosporum</name>
    <dbReference type="NCBI Taxonomy" id="76867"/>
    <lineage>
        <taxon>Eukaryota</taxon>
        <taxon>Fungi</taxon>
        <taxon>Dikarya</taxon>
        <taxon>Basidiomycota</taxon>
        <taxon>Agaricomycotina</taxon>
        <taxon>Agaricomycetes</taxon>
        <taxon>Agaricomycetidae</taxon>
        <taxon>Agaricales</taxon>
        <taxon>Agaricineae</taxon>
        <taxon>Hymenogastraceae</taxon>
        <taxon>Hebeloma</taxon>
    </lineage>
</organism>
<sequence>MRLELLREVSSSSTTFRVATFRVASIRNLSLFLSAKNLGNEVEHRNPGVPSSRTEGDEEDLMH</sequence>
<dbReference type="AlphaFoldDB" id="A0A0C2YAU7"/>
<dbReference type="EMBL" id="KN831792">
    <property type="protein sequence ID" value="KIM38117.1"/>
    <property type="molecule type" value="Genomic_DNA"/>
</dbReference>
<evidence type="ECO:0000313" key="2">
    <source>
        <dbReference type="EMBL" id="KIM38117.1"/>
    </source>
</evidence>